<name>A0AAX6DT15_IRIPA</name>
<dbReference type="AlphaFoldDB" id="A0AAX6DT15"/>
<proteinExistence type="predicted"/>
<reference evidence="2" key="2">
    <citation type="submission" date="2023-04" db="EMBL/GenBank/DDBJ databases">
        <authorList>
            <person name="Bruccoleri R.E."/>
            <person name="Oakeley E.J."/>
            <person name="Faust A.-M."/>
            <person name="Dessus-Babus S."/>
            <person name="Altorfer M."/>
            <person name="Burckhardt D."/>
            <person name="Oertli M."/>
            <person name="Naumann U."/>
            <person name="Petersen F."/>
            <person name="Wong J."/>
        </authorList>
    </citation>
    <scope>NUCLEOTIDE SEQUENCE</scope>
    <source>
        <strain evidence="2">GSM-AAB239-AS_SAM_17_03QT</strain>
        <tissue evidence="2">Leaf</tissue>
    </source>
</reference>
<feature type="compositionally biased region" description="Basic and acidic residues" evidence="1">
    <location>
        <begin position="1"/>
        <end position="14"/>
    </location>
</feature>
<protein>
    <submittedName>
        <fullName evidence="2">Uncharacterized protein</fullName>
    </submittedName>
</protein>
<organism evidence="2 3">
    <name type="scientific">Iris pallida</name>
    <name type="common">Sweet iris</name>
    <dbReference type="NCBI Taxonomy" id="29817"/>
    <lineage>
        <taxon>Eukaryota</taxon>
        <taxon>Viridiplantae</taxon>
        <taxon>Streptophyta</taxon>
        <taxon>Embryophyta</taxon>
        <taxon>Tracheophyta</taxon>
        <taxon>Spermatophyta</taxon>
        <taxon>Magnoliopsida</taxon>
        <taxon>Liliopsida</taxon>
        <taxon>Asparagales</taxon>
        <taxon>Iridaceae</taxon>
        <taxon>Iridoideae</taxon>
        <taxon>Irideae</taxon>
        <taxon>Iris</taxon>
    </lineage>
</organism>
<comment type="caution">
    <text evidence="2">The sequence shown here is derived from an EMBL/GenBank/DDBJ whole genome shotgun (WGS) entry which is preliminary data.</text>
</comment>
<feature type="region of interest" description="Disordered" evidence="1">
    <location>
        <begin position="1"/>
        <end position="37"/>
    </location>
</feature>
<sequence length="37" mass="4656">MKMMRMQRELDWTRTRISRRRISKRGDQERKRTDCSG</sequence>
<dbReference type="EMBL" id="JANAVB010042020">
    <property type="protein sequence ID" value="KAJ6794888.1"/>
    <property type="molecule type" value="Genomic_DNA"/>
</dbReference>
<feature type="compositionally biased region" description="Basic and acidic residues" evidence="1">
    <location>
        <begin position="24"/>
        <end position="37"/>
    </location>
</feature>
<dbReference type="Proteomes" id="UP001140949">
    <property type="component" value="Unassembled WGS sequence"/>
</dbReference>
<evidence type="ECO:0000313" key="3">
    <source>
        <dbReference type="Proteomes" id="UP001140949"/>
    </source>
</evidence>
<evidence type="ECO:0000256" key="1">
    <source>
        <dbReference type="SAM" id="MobiDB-lite"/>
    </source>
</evidence>
<reference evidence="2" key="1">
    <citation type="journal article" date="2023" name="GigaByte">
        <title>Genome assembly of the bearded iris, Iris pallida Lam.</title>
        <authorList>
            <person name="Bruccoleri R.E."/>
            <person name="Oakeley E.J."/>
            <person name="Faust A.M.E."/>
            <person name="Altorfer M."/>
            <person name="Dessus-Babus S."/>
            <person name="Burckhardt D."/>
            <person name="Oertli M."/>
            <person name="Naumann U."/>
            <person name="Petersen F."/>
            <person name="Wong J."/>
        </authorList>
    </citation>
    <scope>NUCLEOTIDE SEQUENCE</scope>
    <source>
        <strain evidence="2">GSM-AAB239-AS_SAM_17_03QT</strain>
    </source>
</reference>
<keyword evidence="3" id="KW-1185">Reference proteome</keyword>
<accession>A0AAX6DT15</accession>
<gene>
    <name evidence="2" type="ORF">M6B38_228270</name>
</gene>
<evidence type="ECO:0000313" key="2">
    <source>
        <dbReference type="EMBL" id="KAJ6794888.1"/>
    </source>
</evidence>